<organism evidence="1 2">
    <name type="scientific">Heterotrigona itama</name>
    <dbReference type="NCBI Taxonomy" id="395501"/>
    <lineage>
        <taxon>Eukaryota</taxon>
        <taxon>Metazoa</taxon>
        <taxon>Ecdysozoa</taxon>
        <taxon>Arthropoda</taxon>
        <taxon>Hexapoda</taxon>
        <taxon>Insecta</taxon>
        <taxon>Pterygota</taxon>
        <taxon>Neoptera</taxon>
        <taxon>Endopterygota</taxon>
        <taxon>Hymenoptera</taxon>
        <taxon>Apocrita</taxon>
        <taxon>Aculeata</taxon>
        <taxon>Apoidea</taxon>
        <taxon>Anthophila</taxon>
        <taxon>Apidae</taxon>
        <taxon>Heterotrigona</taxon>
    </lineage>
</organism>
<gene>
    <name evidence="1" type="ORF">MHI_LOCUS455686</name>
</gene>
<dbReference type="AlphaFoldDB" id="A0A6V7H4J9"/>
<dbReference type="Proteomes" id="UP000752696">
    <property type="component" value="Unassembled WGS sequence"/>
</dbReference>
<keyword evidence="2" id="KW-1185">Reference proteome</keyword>
<protein>
    <submittedName>
        <fullName evidence="1">Uncharacterized protein</fullName>
    </submittedName>
</protein>
<sequence length="80" mass="8770">MEITADRKKCSRTRLFFSLAIFETWRIAIVNVVVHECSRLNAGGHTDANVSPEAKGPGARDGTRLGRIIAIRKMSTAGSR</sequence>
<accession>A0A6V7H4J9</accession>
<dbReference type="EMBL" id="CAJDYZ010007340">
    <property type="protein sequence ID" value="CAD1474220.1"/>
    <property type="molecule type" value="Genomic_DNA"/>
</dbReference>
<comment type="caution">
    <text evidence="1">The sequence shown here is derived from an EMBL/GenBank/DDBJ whole genome shotgun (WGS) entry which is preliminary data.</text>
</comment>
<proteinExistence type="predicted"/>
<name>A0A6V7H4J9_9HYME</name>
<evidence type="ECO:0000313" key="1">
    <source>
        <dbReference type="EMBL" id="CAD1474220.1"/>
    </source>
</evidence>
<reference evidence="1" key="1">
    <citation type="submission" date="2020-07" db="EMBL/GenBank/DDBJ databases">
        <authorList>
            <person name="Nazaruddin N."/>
        </authorList>
    </citation>
    <scope>NUCLEOTIDE SEQUENCE</scope>
</reference>
<evidence type="ECO:0000313" key="2">
    <source>
        <dbReference type="Proteomes" id="UP000752696"/>
    </source>
</evidence>